<evidence type="ECO:0000313" key="5">
    <source>
        <dbReference type="EMBL" id="MCU6764989.1"/>
    </source>
</evidence>
<dbReference type="Gene3D" id="1.10.10.10">
    <property type="entry name" value="Winged helix-like DNA-binding domain superfamily/Winged helix DNA-binding domain"/>
    <property type="match status" value="1"/>
</dbReference>
<dbReference type="Pfam" id="PF03965">
    <property type="entry name" value="Penicillinase_R"/>
    <property type="match status" value="1"/>
</dbReference>
<keyword evidence="6" id="KW-1185">Reference proteome</keyword>
<reference evidence="5 6" key="1">
    <citation type="journal article" date="2021" name="ISME Commun">
        <title>Automated analysis of genomic sequences facilitates high-throughput and comprehensive description of bacteria.</title>
        <authorList>
            <person name="Hitch T.C.A."/>
        </authorList>
    </citation>
    <scope>NUCLEOTIDE SEQUENCE [LARGE SCALE GENOMIC DNA]</scope>
    <source>
        <strain evidence="5 6">Sanger_23</strain>
    </source>
</reference>
<keyword evidence="4" id="KW-0804">Transcription</keyword>
<comment type="caution">
    <text evidence="5">The sequence shown here is derived from an EMBL/GenBank/DDBJ whole genome shotgun (WGS) entry which is preliminary data.</text>
</comment>
<evidence type="ECO:0000313" key="6">
    <source>
        <dbReference type="Proteomes" id="UP001652409"/>
    </source>
</evidence>
<accession>A0ABT2TRW7</accession>
<keyword evidence="3" id="KW-0238">DNA-binding</keyword>
<dbReference type="InterPro" id="IPR036390">
    <property type="entry name" value="WH_DNA-bd_sf"/>
</dbReference>
<evidence type="ECO:0000256" key="1">
    <source>
        <dbReference type="ARBA" id="ARBA00011046"/>
    </source>
</evidence>
<dbReference type="Proteomes" id="UP001652409">
    <property type="component" value="Unassembled WGS sequence"/>
</dbReference>
<dbReference type="InterPro" id="IPR036388">
    <property type="entry name" value="WH-like_DNA-bd_sf"/>
</dbReference>
<gene>
    <name evidence="5" type="ORF">OCV61_06120</name>
</gene>
<proteinExistence type="inferred from homology"/>
<evidence type="ECO:0000256" key="4">
    <source>
        <dbReference type="ARBA" id="ARBA00023163"/>
    </source>
</evidence>
<name>A0ABT2TRW7_9FIRM</name>
<dbReference type="EMBL" id="JAOQJL010000009">
    <property type="protein sequence ID" value="MCU6764989.1"/>
    <property type="molecule type" value="Genomic_DNA"/>
</dbReference>
<evidence type="ECO:0000256" key="2">
    <source>
        <dbReference type="ARBA" id="ARBA00023015"/>
    </source>
</evidence>
<dbReference type="RefSeq" id="WP_158421054.1">
    <property type="nucleotide sequence ID" value="NZ_JAOQJL010000009.1"/>
</dbReference>
<dbReference type="SUPFAM" id="SSF46785">
    <property type="entry name" value="Winged helix' DNA-binding domain"/>
    <property type="match status" value="1"/>
</dbReference>
<evidence type="ECO:0000256" key="3">
    <source>
        <dbReference type="ARBA" id="ARBA00023125"/>
    </source>
</evidence>
<comment type="similarity">
    <text evidence="1">Belongs to the BlaI transcriptional regulatory family.</text>
</comment>
<dbReference type="InterPro" id="IPR005650">
    <property type="entry name" value="BlaI_family"/>
</dbReference>
<organism evidence="5 6">
    <name type="scientific">Blautia ammoniilytica</name>
    <dbReference type="NCBI Taxonomy" id="2981782"/>
    <lineage>
        <taxon>Bacteria</taxon>
        <taxon>Bacillati</taxon>
        <taxon>Bacillota</taxon>
        <taxon>Clostridia</taxon>
        <taxon>Lachnospirales</taxon>
        <taxon>Lachnospiraceae</taxon>
        <taxon>Blautia</taxon>
    </lineage>
</organism>
<sequence length="116" mass="13388">MRKPDKGLTPMEQEVMKVLWESQHELTNSEIAESMRDQKVSVASVAQTMKRLLEKGAVCVGDHVLVSNVYARTFHPCITRKEFVRQELIRLCDTAYRDQIVGMQEILDILEKQIKV</sequence>
<protein>
    <submittedName>
        <fullName evidence="5">BlaI/MecI/CopY family transcriptional regulator</fullName>
    </submittedName>
</protein>
<keyword evidence="2" id="KW-0805">Transcription regulation</keyword>